<sequence length="152" mass="17264">MGFINTLSEAFKDAAKPKLNWKGGASGVRNLFSSERTSAALAIDVEDREFMQRYKNVRFSSYSAMFFMAISFINIPMASSMMSLTTSFVAVLLFLLFYFRYSYIMWVCRETWGRGESLENIVSMKISTFLKAVANNPSELLPLSLPEKGTRK</sequence>
<feature type="transmembrane region" description="Helical" evidence="1">
    <location>
        <begin position="81"/>
        <end position="99"/>
    </location>
</feature>
<protein>
    <submittedName>
        <fullName evidence="2">Uncharacterized protein</fullName>
    </submittedName>
</protein>
<keyword evidence="1" id="KW-1133">Transmembrane helix</keyword>
<evidence type="ECO:0000313" key="2">
    <source>
        <dbReference type="EMBL" id="MBI6882976.1"/>
    </source>
</evidence>
<organism evidence="2 3">
    <name type="scientific">Pseudomonas putida</name>
    <name type="common">Arthrobacter siderocapsulatus</name>
    <dbReference type="NCBI Taxonomy" id="303"/>
    <lineage>
        <taxon>Bacteria</taxon>
        <taxon>Pseudomonadati</taxon>
        <taxon>Pseudomonadota</taxon>
        <taxon>Gammaproteobacteria</taxon>
        <taxon>Pseudomonadales</taxon>
        <taxon>Pseudomonadaceae</taxon>
        <taxon>Pseudomonas</taxon>
    </lineage>
</organism>
<accession>A0A8I1EC67</accession>
<dbReference type="AlphaFoldDB" id="A0A8I1EC67"/>
<dbReference type="RefSeq" id="WP_198746598.1">
    <property type="nucleotide sequence ID" value="NZ_JAEHTE010000002.1"/>
</dbReference>
<keyword evidence="1" id="KW-0812">Transmembrane</keyword>
<evidence type="ECO:0000256" key="1">
    <source>
        <dbReference type="SAM" id="Phobius"/>
    </source>
</evidence>
<feature type="transmembrane region" description="Helical" evidence="1">
    <location>
        <begin position="57"/>
        <end position="75"/>
    </location>
</feature>
<evidence type="ECO:0000313" key="3">
    <source>
        <dbReference type="Proteomes" id="UP000637061"/>
    </source>
</evidence>
<comment type="caution">
    <text evidence="2">The sequence shown here is derived from an EMBL/GenBank/DDBJ whole genome shotgun (WGS) entry which is preliminary data.</text>
</comment>
<dbReference type="Proteomes" id="UP000637061">
    <property type="component" value="Unassembled WGS sequence"/>
</dbReference>
<dbReference type="EMBL" id="JAEHTE010000002">
    <property type="protein sequence ID" value="MBI6882976.1"/>
    <property type="molecule type" value="Genomic_DNA"/>
</dbReference>
<gene>
    <name evidence="2" type="ORF">JEU22_03540</name>
</gene>
<proteinExistence type="predicted"/>
<keyword evidence="1" id="KW-0472">Membrane</keyword>
<name>A0A8I1EC67_PSEPU</name>
<reference evidence="2" key="1">
    <citation type="submission" date="2020-12" db="EMBL/GenBank/DDBJ databases">
        <title>Enhanced detection system for hospital associated transmission using whole genome sequencing surveillance.</title>
        <authorList>
            <person name="Harrison L.H."/>
            <person name="Van Tyne D."/>
            <person name="Marsh J.W."/>
            <person name="Griffith M.P."/>
            <person name="Snyder D.J."/>
            <person name="Cooper V.S."/>
            <person name="Mustapha M."/>
        </authorList>
    </citation>
    <scope>NUCLEOTIDE SEQUENCE</scope>
    <source>
        <strain evidence="2">PSB00042</strain>
    </source>
</reference>